<name>A0ABV9PJG2_9FLAO</name>
<dbReference type="Proteomes" id="UP001595935">
    <property type="component" value="Unassembled WGS sequence"/>
</dbReference>
<sequence>MIKYTDAPINISGGRPDVTVPIYTVSEPGISFPIAFNYGSGGVKVDEVASSYGLGWNLIAGGSITRVVRGIMDESAPKKSKTDFSNISTLIGAASSVDIGTLRHAKGITDLSFGCDYFQVKGFNKYSGGSTPYDLEPDVFYFNFNGYSGKFIFENGVGSDNTAPVFFPRRKDIKITKVLGTEKLYPNKSVDRTIIKEWVLTTPDGIEYYFGQNNLKETNFNYAYNTDDLLYKKEEVTGWFLTRIYNPITKAEVTFNYNQHNYSYEYTTDEVYSRAQNNYDLCAKEAFLNGLLLQSNLSRASVKTFVLSEINTSKLKISFNGTANREDVDKYNVFTSETYDNAKVLDKIEIFDKWHNKILKKYNLNYSYFLSNMTVSSYLPAYTASNDHKRLRLNSITELNINNETLPSYVFTYNDENTLTLPRRLSFARDKWGFYNGALGNVRLLPSCQSPANRNSDPTNAKAFMLKTVQYPTGGTHSFLYGYNAGLRLEKVSIKDINSNTLIENSYSYDQGTLLNVTNDYVFSAASAADITLVGTITNNKCQTEIWAAGTGYYNNTHYLQAYPSYIPPTGIDYKPLNILSSAPILSSQVPNFSSPIYGYVTVTNLENNVAKGKKEYAFNRPSNLASLDKYPSIPEENSLYGKPIYERTYDANNTLLKSEDFEYEENSDSRIIKGTAFSTVKCYINNSSSENFTSDMLFYRFYNLTSKSYLLKKKTTTEYLNGQSFINTENYQYTASNISDLPTSISRSESGGSSIVESKTYSGQSNGSNGYITDLYNANRLQELVSSSTTKNGNTVNSARKDFKTFSGNTMPSEIFSSKGNYALESKLTFTYYDEKGNPLEYYKTTDGQKTVLIWGYNKEYPIAEIKAKTITYAFFNSYASNLQNLSNLDIDVTSEENLRTALNNLRVTFPNDMITTYTYDPNKGITSITDPTGKTIYYTYDLFGRLQFVKDAQGNLLSENQYNYKN</sequence>
<accession>A0ABV9PJG2</accession>
<gene>
    <name evidence="1" type="ORF">ACFO5S_22330</name>
</gene>
<comment type="caution">
    <text evidence="1">The sequence shown here is derived from an EMBL/GenBank/DDBJ whole genome shotgun (WGS) entry which is preliminary data.</text>
</comment>
<keyword evidence="2" id="KW-1185">Reference proteome</keyword>
<protein>
    <submittedName>
        <fullName evidence="1">RHS repeat domain-containing protein</fullName>
    </submittedName>
</protein>
<dbReference type="Gene3D" id="2.180.10.10">
    <property type="entry name" value="RHS repeat-associated core"/>
    <property type="match status" value="1"/>
</dbReference>
<reference evidence="2" key="1">
    <citation type="journal article" date="2019" name="Int. J. Syst. Evol. Microbiol.">
        <title>The Global Catalogue of Microorganisms (GCM) 10K type strain sequencing project: providing services to taxonomists for standard genome sequencing and annotation.</title>
        <authorList>
            <consortium name="The Broad Institute Genomics Platform"/>
            <consortium name="The Broad Institute Genome Sequencing Center for Infectious Disease"/>
            <person name="Wu L."/>
            <person name="Ma J."/>
        </authorList>
    </citation>
    <scope>NUCLEOTIDE SEQUENCE [LARGE SCALE GENOMIC DNA]</scope>
    <source>
        <strain evidence="2">WYCCWR 13023</strain>
    </source>
</reference>
<organism evidence="1 2">
    <name type="scientific">Flavobacterium branchiicola</name>
    <dbReference type="NCBI Taxonomy" id="1114875"/>
    <lineage>
        <taxon>Bacteria</taxon>
        <taxon>Pseudomonadati</taxon>
        <taxon>Bacteroidota</taxon>
        <taxon>Flavobacteriia</taxon>
        <taxon>Flavobacteriales</taxon>
        <taxon>Flavobacteriaceae</taxon>
        <taxon>Flavobacterium</taxon>
    </lineage>
</organism>
<dbReference type="RefSeq" id="WP_213260200.1">
    <property type="nucleotide sequence ID" value="NZ_JAGYWA010000014.1"/>
</dbReference>
<dbReference type="InterPro" id="IPR006530">
    <property type="entry name" value="YD"/>
</dbReference>
<dbReference type="NCBIfam" id="TIGR01643">
    <property type="entry name" value="YD_repeat_2x"/>
    <property type="match status" value="1"/>
</dbReference>
<proteinExistence type="predicted"/>
<evidence type="ECO:0000313" key="2">
    <source>
        <dbReference type="Proteomes" id="UP001595935"/>
    </source>
</evidence>
<dbReference type="EMBL" id="JBHSGV010000014">
    <property type="protein sequence ID" value="MFC4750207.1"/>
    <property type="molecule type" value="Genomic_DNA"/>
</dbReference>
<evidence type="ECO:0000313" key="1">
    <source>
        <dbReference type="EMBL" id="MFC4750207.1"/>
    </source>
</evidence>